<protein>
    <submittedName>
        <fullName evidence="5">Glycosyltransferase family 2 protein</fullName>
    </submittedName>
</protein>
<keyword evidence="6" id="KW-1185">Reference proteome</keyword>
<sequence length="317" mass="35788">MGSMNVYSIVVTYNRARLLRRALTELAENGFKRIIVVNNASTDETAEVLRAFESHFEEYYALTLPTNIGGAGGFSEGLRRFVAVSREGDYALLHDDDSWPNFAYGELAAQLGPSVRLGAFPVTHTDGTLVSMNRPGRARFLRSVWRAYEYFQSSHRPQQIDDFTFWRDFEYCAFVGFLIRRDVVTAVGVPSPAFFIYSDDTAYTYLASRQYGPIRNLYRGRCTFIHDRNRASARSLLNSPFVFYEVRNKVVLFRMFSPWSAAFALFYVLRSLLLAPAKAGVILKGAIAAYREPLQRFLPVDASVPAKTSVGELVEPG</sequence>
<organism evidence="5 6">
    <name type="scientific">Rhizomicrobium electricum</name>
    <dbReference type="NCBI Taxonomy" id="480070"/>
    <lineage>
        <taxon>Bacteria</taxon>
        <taxon>Pseudomonadati</taxon>
        <taxon>Pseudomonadota</taxon>
        <taxon>Alphaproteobacteria</taxon>
        <taxon>Micropepsales</taxon>
        <taxon>Micropepsaceae</taxon>
        <taxon>Rhizomicrobium</taxon>
    </lineage>
</organism>
<evidence type="ECO:0000256" key="1">
    <source>
        <dbReference type="ARBA" id="ARBA00006739"/>
    </source>
</evidence>
<reference evidence="5 6" key="1">
    <citation type="journal article" date="2019" name="Int. J. Syst. Evol. Microbiol.">
        <title>The Global Catalogue of Microorganisms (GCM) 10K type strain sequencing project: providing services to taxonomists for standard genome sequencing and annotation.</title>
        <authorList>
            <consortium name="The Broad Institute Genomics Platform"/>
            <consortium name="The Broad Institute Genome Sequencing Center for Infectious Disease"/>
            <person name="Wu L."/>
            <person name="Ma J."/>
        </authorList>
    </citation>
    <scope>NUCLEOTIDE SEQUENCE [LARGE SCALE GENOMIC DNA]</scope>
    <source>
        <strain evidence="5 6">JCM 15089</strain>
    </source>
</reference>
<dbReference type="SUPFAM" id="SSF53448">
    <property type="entry name" value="Nucleotide-diphospho-sugar transferases"/>
    <property type="match status" value="1"/>
</dbReference>
<dbReference type="Pfam" id="PF00535">
    <property type="entry name" value="Glycos_transf_2"/>
    <property type="match status" value="1"/>
</dbReference>
<dbReference type="InterPro" id="IPR001173">
    <property type="entry name" value="Glyco_trans_2-like"/>
</dbReference>
<comment type="similarity">
    <text evidence="1">Belongs to the glycosyltransferase 2 family.</text>
</comment>
<feature type="domain" description="Glycosyltransferase 2-like" evidence="4">
    <location>
        <begin position="9"/>
        <end position="102"/>
    </location>
</feature>
<comment type="caution">
    <text evidence="5">The sequence shown here is derived from an EMBL/GenBank/DDBJ whole genome shotgun (WGS) entry which is preliminary data.</text>
</comment>
<dbReference type="InterPro" id="IPR029044">
    <property type="entry name" value="Nucleotide-diphossugar_trans"/>
</dbReference>
<keyword evidence="3" id="KW-0808">Transferase</keyword>
<evidence type="ECO:0000313" key="6">
    <source>
        <dbReference type="Proteomes" id="UP001499951"/>
    </source>
</evidence>
<proteinExistence type="inferred from homology"/>
<dbReference type="EMBL" id="BAAADD010000002">
    <property type="protein sequence ID" value="GAA0562864.1"/>
    <property type="molecule type" value="Genomic_DNA"/>
</dbReference>
<evidence type="ECO:0000256" key="3">
    <source>
        <dbReference type="ARBA" id="ARBA00022679"/>
    </source>
</evidence>
<keyword evidence="2" id="KW-0328">Glycosyltransferase</keyword>
<evidence type="ECO:0000256" key="2">
    <source>
        <dbReference type="ARBA" id="ARBA00022676"/>
    </source>
</evidence>
<dbReference type="PANTHER" id="PTHR43179">
    <property type="entry name" value="RHAMNOSYLTRANSFERASE WBBL"/>
    <property type="match status" value="1"/>
</dbReference>
<name>A0ABN1EB21_9PROT</name>
<dbReference type="PANTHER" id="PTHR43179:SF12">
    <property type="entry name" value="GALACTOFURANOSYLTRANSFERASE GLFT2"/>
    <property type="match status" value="1"/>
</dbReference>
<dbReference type="Proteomes" id="UP001499951">
    <property type="component" value="Unassembled WGS sequence"/>
</dbReference>
<dbReference type="Gene3D" id="3.90.550.10">
    <property type="entry name" value="Spore Coat Polysaccharide Biosynthesis Protein SpsA, Chain A"/>
    <property type="match status" value="1"/>
</dbReference>
<evidence type="ECO:0000313" key="5">
    <source>
        <dbReference type="EMBL" id="GAA0562864.1"/>
    </source>
</evidence>
<evidence type="ECO:0000259" key="4">
    <source>
        <dbReference type="Pfam" id="PF00535"/>
    </source>
</evidence>
<gene>
    <name evidence="5" type="ORF">GCM10008942_09130</name>
</gene>
<accession>A0ABN1EB21</accession>